<evidence type="ECO:0000259" key="2">
    <source>
        <dbReference type="PROSITE" id="PS50883"/>
    </source>
</evidence>
<name>A0A9X1WCG3_9VIBR</name>
<keyword evidence="5" id="KW-1185">Reference proteome</keyword>
<dbReference type="InterPro" id="IPR052155">
    <property type="entry name" value="Biofilm_reg_signaling"/>
</dbReference>
<keyword evidence="1" id="KW-0812">Transmembrane</keyword>
<dbReference type="InterPro" id="IPR043128">
    <property type="entry name" value="Rev_trsase/Diguanyl_cyclase"/>
</dbReference>
<evidence type="ECO:0000313" key="5">
    <source>
        <dbReference type="Proteomes" id="UP001139488"/>
    </source>
</evidence>
<keyword evidence="1" id="KW-1133">Transmembrane helix</keyword>
<evidence type="ECO:0000259" key="3">
    <source>
        <dbReference type="PROSITE" id="PS50887"/>
    </source>
</evidence>
<dbReference type="RefSeq" id="WP_244356786.1">
    <property type="nucleotide sequence ID" value="NZ_JAJNNZ010000005.1"/>
</dbReference>
<protein>
    <submittedName>
        <fullName evidence="4">EAL domain-containing protein</fullName>
    </submittedName>
</protein>
<organism evidence="4 5">
    <name type="scientific">Vibrio gelatinilyticus</name>
    <dbReference type="NCBI Taxonomy" id="2893468"/>
    <lineage>
        <taxon>Bacteria</taxon>
        <taxon>Pseudomonadati</taxon>
        <taxon>Pseudomonadota</taxon>
        <taxon>Gammaproteobacteria</taxon>
        <taxon>Vibrionales</taxon>
        <taxon>Vibrionaceae</taxon>
        <taxon>Vibrio</taxon>
    </lineage>
</organism>
<dbReference type="PROSITE" id="PS50887">
    <property type="entry name" value="GGDEF"/>
    <property type="match status" value="1"/>
</dbReference>
<dbReference type="Pfam" id="PF00990">
    <property type="entry name" value="GGDEF"/>
    <property type="match status" value="1"/>
</dbReference>
<dbReference type="Gene3D" id="3.30.70.270">
    <property type="match status" value="1"/>
</dbReference>
<dbReference type="InterPro" id="IPR029787">
    <property type="entry name" value="Nucleotide_cyclase"/>
</dbReference>
<dbReference type="Proteomes" id="UP001139488">
    <property type="component" value="Unassembled WGS sequence"/>
</dbReference>
<feature type="transmembrane region" description="Helical" evidence="1">
    <location>
        <begin position="167"/>
        <end position="187"/>
    </location>
</feature>
<reference evidence="4" key="1">
    <citation type="submission" date="2021-11" db="EMBL/GenBank/DDBJ databases">
        <title>Vibrio ZSDE26 sp. nov. and Vibrio ZSDZ34 sp. nov., isolated from coastal seawater in Qingdao.</title>
        <authorList>
            <person name="Zhang P."/>
        </authorList>
    </citation>
    <scope>NUCLEOTIDE SEQUENCE</scope>
    <source>
        <strain evidence="4">ZSDZ34</strain>
    </source>
</reference>
<dbReference type="NCBIfam" id="TIGR00254">
    <property type="entry name" value="GGDEF"/>
    <property type="match status" value="1"/>
</dbReference>
<dbReference type="SMART" id="SM00267">
    <property type="entry name" value="GGDEF"/>
    <property type="match status" value="1"/>
</dbReference>
<gene>
    <name evidence="4" type="ORF">LNL84_08445</name>
</gene>
<dbReference type="SUPFAM" id="SSF141868">
    <property type="entry name" value="EAL domain-like"/>
    <property type="match status" value="1"/>
</dbReference>
<dbReference type="InterPro" id="IPR000160">
    <property type="entry name" value="GGDEF_dom"/>
</dbReference>
<dbReference type="AlphaFoldDB" id="A0A9X1WCG3"/>
<dbReference type="PANTHER" id="PTHR44757:SF2">
    <property type="entry name" value="BIOFILM ARCHITECTURE MAINTENANCE PROTEIN MBAA"/>
    <property type="match status" value="1"/>
</dbReference>
<feature type="domain" description="GGDEF" evidence="3">
    <location>
        <begin position="286"/>
        <end position="420"/>
    </location>
</feature>
<evidence type="ECO:0000256" key="1">
    <source>
        <dbReference type="SAM" id="Phobius"/>
    </source>
</evidence>
<dbReference type="PROSITE" id="PS50883">
    <property type="entry name" value="EAL"/>
    <property type="match status" value="1"/>
</dbReference>
<proteinExistence type="predicted"/>
<dbReference type="Pfam" id="PF00563">
    <property type="entry name" value="EAL"/>
    <property type="match status" value="1"/>
</dbReference>
<accession>A0A9X1WCG3</accession>
<dbReference type="CDD" id="cd01948">
    <property type="entry name" value="EAL"/>
    <property type="match status" value="1"/>
</dbReference>
<comment type="caution">
    <text evidence="4">The sequence shown here is derived from an EMBL/GenBank/DDBJ whole genome shotgun (WGS) entry which is preliminary data.</text>
</comment>
<dbReference type="PANTHER" id="PTHR44757">
    <property type="entry name" value="DIGUANYLATE CYCLASE DGCP"/>
    <property type="match status" value="1"/>
</dbReference>
<dbReference type="InterPro" id="IPR001633">
    <property type="entry name" value="EAL_dom"/>
</dbReference>
<evidence type="ECO:0000313" key="4">
    <source>
        <dbReference type="EMBL" id="MCJ2376865.1"/>
    </source>
</evidence>
<keyword evidence="1" id="KW-0472">Membrane</keyword>
<dbReference type="CDD" id="cd01949">
    <property type="entry name" value="GGDEF"/>
    <property type="match status" value="1"/>
</dbReference>
<dbReference type="SMART" id="SM00052">
    <property type="entry name" value="EAL"/>
    <property type="match status" value="1"/>
</dbReference>
<dbReference type="Gene3D" id="3.20.20.450">
    <property type="entry name" value="EAL domain"/>
    <property type="match status" value="1"/>
</dbReference>
<sequence length="695" mass="79496">MKIRISHILILFWIIVLISISAAVTTWHRQSQLHHLERKVDSLAISLSQNINRLNLIAIEFNKSRDKALVDKWASSTSLLKLNYQRLANTLAKNNKNDFKRISIDIQRIQQQFEMLQKASNRSDIGWVTLNLTTYTQNLMTHIVNITDQSREKIHADIELLHKAENLAYITAIILTISLLAFLYYSLVNPLHSIYSQLRSINLGRYKNLIKPRIKEWQDLTDEVETLHNRLKNTVVSKDELVAEVELRKQAENNALILSQQDSLTGLPNRRHFMQLLHNSMSENGKLFYLFFLDLDNLKGVNDNLGHTTGDHIIIHVSKVLKENIKGDSIIVRLGGDEFAIIHFSENETEALELAKRIRHHIGQPIDIDDIQLRVTCSVGIAHYPEHGSDIKQLLSHSDTAMYFAKHNPVKTGGVAVYHRALGDLSHNHFTLVHALKKAIADKEFEVWFQPQIIVDNGHIHGFEALLRWKKASGEFVSPDSFIPILEESGDIVELGKFVFEQAFSFYQQLIAKNMNYKVSINVSAIQLERSDFVDYLCKEIDKLELSARNFPIELTETAIIHNESQILYSLRRLQKKGFQIQLDDFGTGNASLNTLKKLRFDVVKIDKSFTQESTKFGRDLPIIKAIVAMSKALNFEIVIEGVETEHQHLLAQNCSIAFAQGYHYAKPMPVGTLLNWLAQRRTAEEKIEANISTK</sequence>
<dbReference type="SUPFAM" id="SSF55073">
    <property type="entry name" value="Nucleotide cyclase"/>
    <property type="match status" value="1"/>
</dbReference>
<dbReference type="EMBL" id="JAJNNZ010000005">
    <property type="protein sequence ID" value="MCJ2376865.1"/>
    <property type="molecule type" value="Genomic_DNA"/>
</dbReference>
<feature type="domain" description="EAL" evidence="2">
    <location>
        <begin position="429"/>
        <end position="682"/>
    </location>
</feature>
<dbReference type="InterPro" id="IPR035919">
    <property type="entry name" value="EAL_sf"/>
</dbReference>